<dbReference type="RefSeq" id="WP_011645762.1">
    <property type="nucleotide sequence ID" value="NZ_ARYI01000001.1"/>
</dbReference>
<keyword evidence="6 7" id="KW-0472">Membrane</keyword>
<dbReference type="Gene3D" id="1.10.287.3510">
    <property type="match status" value="1"/>
</dbReference>
<evidence type="ECO:0000256" key="2">
    <source>
        <dbReference type="ARBA" id="ARBA00010388"/>
    </source>
</evidence>
<keyword evidence="5 7" id="KW-1133">Transmembrane helix</keyword>
<comment type="caution">
    <text evidence="8">The sequence shown here is derived from an EMBL/GenBank/DDBJ whole genome shotgun (WGS) entry which is preliminary data.</text>
</comment>
<evidence type="ECO:0000256" key="1">
    <source>
        <dbReference type="ARBA" id="ARBA00004651"/>
    </source>
</evidence>
<evidence type="ECO:0000313" key="8">
    <source>
        <dbReference type="EMBL" id="KCZ96324.1"/>
    </source>
</evidence>
<evidence type="ECO:0000256" key="3">
    <source>
        <dbReference type="ARBA" id="ARBA00022475"/>
    </source>
</evidence>
<dbReference type="PATRIC" id="fig|1280951.3.peg.314"/>
<sequence>MVEFVLERAGYWAIIGLMMIGLFIAFSAENLIKRLVGLSIFQTTICLFYVSLGKVNGGTAPILLPADTPASYGAGHAAAPGADALVAAGGERFADLHHVYSNPLPHVLMLTAIVVGVATLSLGLALIVRIREAYGTIEADEVREIDMETALAQELEAAKDINEASA</sequence>
<dbReference type="OrthoDB" id="9799219at2"/>
<evidence type="ECO:0000313" key="9">
    <source>
        <dbReference type="Proteomes" id="UP000025061"/>
    </source>
</evidence>
<dbReference type="Proteomes" id="UP000025061">
    <property type="component" value="Unassembled WGS sequence"/>
</dbReference>
<dbReference type="AlphaFoldDB" id="A0A059G0X1"/>
<dbReference type="PANTHER" id="PTHR34583">
    <property type="entry name" value="ANTIPORTER SUBUNIT MNHC2-RELATED"/>
    <property type="match status" value="1"/>
</dbReference>
<organism evidence="8 9">
    <name type="scientific">Hyphomonas hirschiana VP5</name>
    <dbReference type="NCBI Taxonomy" id="1280951"/>
    <lineage>
        <taxon>Bacteria</taxon>
        <taxon>Pseudomonadati</taxon>
        <taxon>Pseudomonadota</taxon>
        <taxon>Alphaproteobacteria</taxon>
        <taxon>Hyphomonadales</taxon>
        <taxon>Hyphomonadaceae</taxon>
        <taxon>Hyphomonas</taxon>
    </lineage>
</organism>
<evidence type="ECO:0000256" key="6">
    <source>
        <dbReference type="ARBA" id="ARBA00023136"/>
    </source>
</evidence>
<dbReference type="PANTHER" id="PTHR34583:SF2">
    <property type="entry name" value="ANTIPORTER SUBUNIT MNHC2-RELATED"/>
    <property type="match status" value="1"/>
</dbReference>
<evidence type="ECO:0000256" key="4">
    <source>
        <dbReference type="ARBA" id="ARBA00022692"/>
    </source>
</evidence>
<feature type="transmembrane region" description="Helical" evidence="7">
    <location>
        <begin position="12"/>
        <end position="28"/>
    </location>
</feature>
<dbReference type="Pfam" id="PF00420">
    <property type="entry name" value="Oxidored_q2"/>
    <property type="match status" value="1"/>
</dbReference>
<comment type="similarity">
    <text evidence="2">Belongs to the CPA3 antiporters (TC 2.A.63) subunit C family.</text>
</comment>
<reference evidence="8 9" key="1">
    <citation type="submission" date="2013-04" db="EMBL/GenBank/DDBJ databases">
        <title>Hyphomonas hirschiana VP5 Genome Sequencing.</title>
        <authorList>
            <person name="Lai Q."/>
            <person name="Shao Z."/>
        </authorList>
    </citation>
    <scope>NUCLEOTIDE SEQUENCE [LARGE SCALE GENOMIC DNA]</scope>
    <source>
        <strain evidence="8 9">VP5</strain>
    </source>
</reference>
<name>A0A059G0X1_9PROT</name>
<dbReference type="InterPro" id="IPR050601">
    <property type="entry name" value="CPA3_antiporter_subunitC"/>
</dbReference>
<evidence type="ECO:0000256" key="5">
    <source>
        <dbReference type="ARBA" id="ARBA00022989"/>
    </source>
</evidence>
<gene>
    <name evidence="8" type="ORF">HHI_01555</name>
</gene>
<keyword evidence="9" id="KW-1185">Reference proteome</keyword>
<comment type="subcellular location">
    <subcellularLocation>
        <location evidence="1">Cell membrane</location>
        <topology evidence="1">Multi-pass membrane protein</topology>
    </subcellularLocation>
</comment>
<proteinExistence type="inferred from homology"/>
<dbReference type="GO" id="GO:0005886">
    <property type="term" value="C:plasma membrane"/>
    <property type="evidence" value="ECO:0007669"/>
    <property type="project" value="UniProtKB-SubCell"/>
</dbReference>
<accession>A0A059G0X1</accession>
<dbReference type="InterPro" id="IPR039428">
    <property type="entry name" value="NUOK/Mnh_C1-like"/>
</dbReference>
<dbReference type="EMBL" id="ARYI01000001">
    <property type="protein sequence ID" value="KCZ96324.1"/>
    <property type="molecule type" value="Genomic_DNA"/>
</dbReference>
<protein>
    <submittedName>
        <fullName evidence="8">Putative NADH-quinone oxidoreductase</fullName>
    </submittedName>
</protein>
<evidence type="ECO:0000256" key="7">
    <source>
        <dbReference type="SAM" id="Phobius"/>
    </source>
</evidence>
<keyword evidence="3" id="KW-1003">Cell membrane</keyword>
<keyword evidence="4 7" id="KW-0812">Transmembrane</keyword>
<feature type="transmembrane region" description="Helical" evidence="7">
    <location>
        <begin position="107"/>
        <end position="128"/>
    </location>
</feature>